<dbReference type="EMBL" id="JH793878">
    <property type="protein sequence ID" value="ELQ35282.1"/>
    <property type="molecule type" value="Genomic_DNA"/>
</dbReference>
<accession>A0AA97PHZ8</accession>
<evidence type="ECO:0000313" key="2">
    <source>
        <dbReference type="EMBL" id="ELQ35282.1"/>
    </source>
</evidence>
<protein>
    <submittedName>
        <fullName evidence="2">Uncharacterized protein</fullName>
    </submittedName>
</protein>
<reference evidence="2" key="1">
    <citation type="journal article" date="2012" name="PLoS Genet.">
        <title>Comparative analysis of the genomes of two field isolates of the rice blast fungus Magnaporthe oryzae.</title>
        <authorList>
            <person name="Xue M."/>
            <person name="Yang J."/>
            <person name="Li Z."/>
            <person name="Hu S."/>
            <person name="Yao N."/>
            <person name="Dean R.A."/>
            <person name="Zhao W."/>
            <person name="Shen M."/>
            <person name="Zhang H."/>
            <person name="Li C."/>
            <person name="Liu L."/>
            <person name="Cao L."/>
            <person name="Xu X."/>
            <person name="Xing Y."/>
            <person name="Hsiang T."/>
            <person name="Zhang Z."/>
            <person name="Xu J.R."/>
            <person name="Peng Y.L."/>
        </authorList>
    </citation>
    <scope>NUCLEOTIDE SEQUENCE</scope>
    <source>
        <strain evidence="2">Y34</strain>
    </source>
</reference>
<sequence>MTDRLLVSLPQACIWTNLARLGLPAACVIERSIEILVMIFEVSYSCMEAALTRARILVLCFGAESLNLMVVACPRARGKLVSQTNLCYSHQNDFGLCQDARLLASLEIFCRGQRNTAQSESKRAKHLDKITGAQDAPLSGLGSAKNGAKEAVFNAGAVITNKASEIKTGLGAGTQMIGTALGSSSATQPAEGLFKRDQENAQNASRFNPRKQLGSYSV</sequence>
<evidence type="ECO:0000256" key="1">
    <source>
        <dbReference type="SAM" id="MobiDB-lite"/>
    </source>
</evidence>
<dbReference type="Proteomes" id="UP000011086">
    <property type="component" value="Unassembled WGS sequence"/>
</dbReference>
<dbReference type="AlphaFoldDB" id="A0AA97PHZ8"/>
<gene>
    <name evidence="2" type="ORF">OOU_Y34scaffold00719g46</name>
</gene>
<organism evidence="2">
    <name type="scientific">Pyricularia oryzae (strain Y34)</name>
    <name type="common">Rice blast fungus</name>
    <name type="synonym">Magnaporthe oryzae</name>
    <dbReference type="NCBI Taxonomy" id="1143189"/>
    <lineage>
        <taxon>Eukaryota</taxon>
        <taxon>Fungi</taxon>
        <taxon>Dikarya</taxon>
        <taxon>Ascomycota</taxon>
        <taxon>Pezizomycotina</taxon>
        <taxon>Sordariomycetes</taxon>
        <taxon>Sordariomycetidae</taxon>
        <taxon>Magnaporthales</taxon>
        <taxon>Pyriculariaceae</taxon>
        <taxon>Pyricularia</taxon>
    </lineage>
</organism>
<feature type="region of interest" description="Disordered" evidence="1">
    <location>
        <begin position="182"/>
        <end position="218"/>
    </location>
</feature>
<proteinExistence type="predicted"/>
<name>A0AA97PHZ8_PYRO3</name>